<evidence type="ECO:0000313" key="1">
    <source>
        <dbReference type="EMBL" id="KAH9288230.1"/>
    </source>
</evidence>
<sequence length="59" mass="6635">FFRPICPKFTRASCSPILRIARVNRIGFSRPSHLYVPGLPMLIWPASPASAESAFRIPH</sequence>
<dbReference type="AlphaFoldDB" id="A0AA38BNU0"/>
<protein>
    <submittedName>
        <fullName evidence="1">Uncharacterized protein</fullName>
    </submittedName>
</protein>
<keyword evidence="2" id="KW-1185">Reference proteome</keyword>
<name>A0AA38BNU0_TAXCH</name>
<dbReference type="Proteomes" id="UP000824469">
    <property type="component" value="Unassembled WGS sequence"/>
</dbReference>
<reference evidence="1 2" key="1">
    <citation type="journal article" date="2021" name="Nat. Plants">
        <title>The Taxus genome provides insights into paclitaxel biosynthesis.</title>
        <authorList>
            <person name="Xiong X."/>
            <person name="Gou J."/>
            <person name="Liao Q."/>
            <person name="Li Y."/>
            <person name="Zhou Q."/>
            <person name="Bi G."/>
            <person name="Li C."/>
            <person name="Du R."/>
            <person name="Wang X."/>
            <person name="Sun T."/>
            <person name="Guo L."/>
            <person name="Liang H."/>
            <person name="Lu P."/>
            <person name="Wu Y."/>
            <person name="Zhang Z."/>
            <person name="Ro D.K."/>
            <person name="Shang Y."/>
            <person name="Huang S."/>
            <person name="Yan J."/>
        </authorList>
    </citation>
    <scope>NUCLEOTIDE SEQUENCE [LARGE SCALE GENOMIC DNA]</scope>
    <source>
        <strain evidence="1">Ta-2019</strain>
    </source>
</reference>
<evidence type="ECO:0000313" key="2">
    <source>
        <dbReference type="Proteomes" id="UP000824469"/>
    </source>
</evidence>
<feature type="non-terminal residue" evidence="1">
    <location>
        <position position="1"/>
    </location>
</feature>
<feature type="non-terminal residue" evidence="1">
    <location>
        <position position="59"/>
    </location>
</feature>
<comment type="caution">
    <text evidence="1">The sequence shown here is derived from an EMBL/GenBank/DDBJ whole genome shotgun (WGS) entry which is preliminary data.</text>
</comment>
<proteinExistence type="predicted"/>
<organism evidence="1 2">
    <name type="scientific">Taxus chinensis</name>
    <name type="common">Chinese yew</name>
    <name type="synonym">Taxus wallichiana var. chinensis</name>
    <dbReference type="NCBI Taxonomy" id="29808"/>
    <lineage>
        <taxon>Eukaryota</taxon>
        <taxon>Viridiplantae</taxon>
        <taxon>Streptophyta</taxon>
        <taxon>Embryophyta</taxon>
        <taxon>Tracheophyta</taxon>
        <taxon>Spermatophyta</taxon>
        <taxon>Pinopsida</taxon>
        <taxon>Pinidae</taxon>
        <taxon>Conifers II</taxon>
        <taxon>Cupressales</taxon>
        <taxon>Taxaceae</taxon>
        <taxon>Taxus</taxon>
    </lineage>
</organism>
<accession>A0AA38BNU0</accession>
<dbReference type="EMBL" id="JAHRHJ020003813">
    <property type="protein sequence ID" value="KAH9288230.1"/>
    <property type="molecule type" value="Genomic_DNA"/>
</dbReference>
<gene>
    <name evidence="1" type="ORF">KI387_032347</name>
</gene>